<keyword evidence="6" id="KW-1185">Reference proteome</keyword>
<dbReference type="AlphaFoldDB" id="A0A0D1JQN3"/>
<dbReference type="InterPro" id="IPR007484">
    <property type="entry name" value="Peptidase_M28"/>
</dbReference>
<dbReference type="STRING" id="280871.TL10_21875"/>
<dbReference type="SUPFAM" id="SSF53187">
    <property type="entry name" value="Zn-dependent exopeptidases"/>
    <property type="match status" value="1"/>
</dbReference>
<feature type="signal peptide" evidence="2">
    <location>
        <begin position="1"/>
        <end position="23"/>
    </location>
</feature>
<dbReference type="SUPFAM" id="SSF52025">
    <property type="entry name" value="PA domain"/>
    <property type="match status" value="1"/>
</dbReference>
<dbReference type="GO" id="GO:0008235">
    <property type="term" value="F:metalloexopeptidase activity"/>
    <property type="evidence" value="ECO:0007669"/>
    <property type="project" value="InterPro"/>
</dbReference>
<dbReference type="InterPro" id="IPR003137">
    <property type="entry name" value="PA_domain"/>
</dbReference>
<evidence type="ECO:0000313" key="6">
    <source>
        <dbReference type="Proteomes" id="UP000032221"/>
    </source>
</evidence>
<dbReference type="InterPro" id="IPR045175">
    <property type="entry name" value="M28_fam"/>
</dbReference>
<feature type="region of interest" description="Disordered" evidence="1">
    <location>
        <begin position="473"/>
        <end position="492"/>
    </location>
</feature>
<gene>
    <name evidence="5" type="ORF">TL10_21875</name>
</gene>
<dbReference type="Pfam" id="PF02225">
    <property type="entry name" value="PA"/>
    <property type="match status" value="1"/>
</dbReference>
<accession>A0A0D1JQN3</accession>
<dbReference type="PATRIC" id="fig|280871.6.peg.4529"/>
<dbReference type="RefSeq" id="WP_043987312.1">
    <property type="nucleotide sequence ID" value="NZ_JXST01000035.1"/>
</dbReference>
<feature type="domain" description="PA" evidence="3">
    <location>
        <begin position="140"/>
        <end position="211"/>
    </location>
</feature>
<dbReference type="GO" id="GO:0006508">
    <property type="term" value="P:proteolysis"/>
    <property type="evidence" value="ECO:0007669"/>
    <property type="project" value="InterPro"/>
</dbReference>
<dbReference type="Gene3D" id="3.50.30.30">
    <property type="match status" value="1"/>
</dbReference>
<dbReference type="EMBL" id="JXST01000035">
    <property type="protein sequence ID" value="KIU14894.1"/>
    <property type="molecule type" value="Genomic_DNA"/>
</dbReference>
<dbReference type="PROSITE" id="PS51257">
    <property type="entry name" value="PROKAR_LIPOPROTEIN"/>
    <property type="match status" value="1"/>
</dbReference>
<dbReference type="OrthoDB" id="345880at2"/>
<dbReference type="InterPro" id="IPR046450">
    <property type="entry name" value="PA_dom_sf"/>
</dbReference>
<comment type="caution">
    <text evidence="5">The sequence shown here is derived from an EMBL/GenBank/DDBJ whole genome shotgun (WGS) entry which is preliminary data.</text>
</comment>
<evidence type="ECO:0000259" key="3">
    <source>
        <dbReference type="Pfam" id="PF02225"/>
    </source>
</evidence>
<evidence type="ECO:0000313" key="5">
    <source>
        <dbReference type="EMBL" id="KIU14894.1"/>
    </source>
</evidence>
<dbReference type="Gene3D" id="3.40.630.10">
    <property type="entry name" value="Zn peptidases"/>
    <property type="match status" value="1"/>
</dbReference>
<dbReference type="Pfam" id="PF04389">
    <property type="entry name" value="Peptidase_M28"/>
    <property type="match status" value="1"/>
</dbReference>
<sequence>MRRVLAASLLAAALTACASPAQAPVPPPPAPDPDLGHSLAAKVGVDGIYAHLKKFAAIAADNKGTRADGTPGYQASVDYVANLLRDKGFDVQTPEYVRVLRGAPGNPVLDVGGSRWSVVQASLLTSTAPGGLSAPTLHAVKPAGCAPDDYGTLNLRGAIAVVDDTTCSVVDKQNAAVARGAIAVLVVSPPNANGAPRGLFSPGYYEHLNTPMGIIGKDADAVLLKTNAPVKLTLDAKNTGVKSRNVLAQTKTGDQHSIVLAGAHLDSAPTSAGINDAATGVSALLETAAALGGSPKIENAVRFTFWGSGAVGQEGATKYVRGLAAEPLNDIALYLDFDILGSPNAGFFTFDGDQSGQSNPEIPLDAVPAGSAGVERTLAGYLYLAGKRPADMTMDLGSGYGPFLTAGIPVGGISTGTSQRKTPLQARLWGGQAGVAFDPAHGPTGDTVEQLNRAALTVTGPAVAFAVGTYAQSLTGPNGVPPRDQRHRQPGK</sequence>
<reference evidence="5 6" key="1">
    <citation type="submission" date="2015-01" db="EMBL/GenBank/DDBJ databases">
        <title>Genome sequence of Mycobacterium llatzerense and Mycobacterium immunogenum recovered from brain abscess.</title>
        <authorList>
            <person name="Greninger A.L."/>
            <person name="Langelier C."/>
            <person name="Cunningham G."/>
            <person name="Chiu C.Y."/>
            <person name="Miller S."/>
        </authorList>
    </citation>
    <scope>NUCLEOTIDE SEQUENCE [LARGE SCALE GENOMIC DNA]</scope>
    <source>
        <strain evidence="5 6">CLUC14</strain>
    </source>
</reference>
<dbReference type="Proteomes" id="UP000032221">
    <property type="component" value="Unassembled WGS sequence"/>
</dbReference>
<organism evidence="5 6">
    <name type="scientific">Mycolicibacterium llatzerense</name>
    <dbReference type="NCBI Taxonomy" id="280871"/>
    <lineage>
        <taxon>Bacteria</taxon>
        <taxon>Bacillati</taxon>
        <taxon>Actinomycetota</taxon>
        <taxon>Actinomycetes</taxon>
        <taxon>Mycobacteriales</taxon>
        <taxon>Mycobacteriaceae</taxon>
        <taxon>Mycolicibacterium</taxon>
    </lineage>
</organism>
<keyword evidence="2" id="KW-0732">Signal</keyword>
<name>A0A0D1JQN3_9MYCO</name>
<dbReference type="PANTHER" id="PTHR12147">
    <property type="entry name" value="METALLOPEPTIDASE M28 FAMILY MEMBER"/>
    <property type="match status" value="1"/>
</dbReference>
<evidence type="ECO:0000256" key="2">
    <source>
        <dbReference type="SAM" id="SignalP"/>
    </source>
</evidence>
<evidence type="ECO:0000256" key="1">
    <source>
        <dbReference type="SAM" id="MobiDB-lite"/>
    </source>
</evidence>
<feature type="domain" description="Peptidase M28" evidence="4">
    <location>
        <begin position="245"/>
        <end position="461"/>
    </location>
</feature>
<feature type="chain" id="PRO_5002246837" evidence="2">
    <location>
        <begin position="24"/>
        <end position="492"/>
    </location>
</feature>
<dbReference type="PANTHER" id="PTHR12147:SF26">
    <property type="entry name" value="PEPTIDASE M28 DOMAIN-CONTAINING PROTEIN"/>
    <property type="match status" value="1"/>
</dbReference>
<protein>
    <submittedName>
        <fullName evidence="5">Peptidase M28</fullName>
    </submittedName>
</protein>
<evidence type="ECO:0000259" key="4">
    <source>
        <dbReference type="Pfam" id="PF04389"/>
    </source>
</evidence>
<proteinExistence type="predicted"/>